<dbReference type="CDD" id="cd06587">
    <property type="entry name" value="VOC"/>
    <property type="match status" value="1"/>
</dbReference>
<dbReference type="OrthoDB" id="7355345at2"/>
<dbReference type="RefSeq" id="WP_093991800.1">
    <property type="nucleotide sequence ID" value="NZ_FXZK01000002.1"/>
</dbReference>
<dbReference type="PANTHER" id="PTHR43048">
    <property type="entry name" value="METHYLMALONYL-COA EPIMERASE"/>
    <property type="match status" value="1"/>
</dbReference>
<protein>
    <submittedName>
        <fullName evidence="3">Glyoxalase-like domain protein</fullName>
    </submittedName>
</protein>
<organism evidence="3 4">
    <name type="scientific">Flavimaricola marinus</name>
    <dbReference type="NCBI Taxonomy" id="1819565"/>
    <lineage>
        <taxon>Bacteria</taxon>
        <taxon>Pseudomonadati</taxon>
        <taxon>Pseudomonadota</taxon>
        <taxon>Alphaproteobacteria</taxon>
        <taxon>Rhodobacterales</taxon>
        <taxon>Paracoccaceae</taxon>
        <taxon>Flavimaricola</taxon>
    </lineage>
</organism>
<dbReference type="InterPro" id="IPR029068">
    <property type="entry name" value="Glyas_Bleomycin-R_OHBP_Dase"/>
</dbReference>
<dbReference type="InterPro" id="IPR037523">
    <property type="entry name" value="VOC_core"/>
</dbReference>
<dbReference type="Gene3D" id="3.10.180.10">
    <property type="entry name" value="2,3-Dihydroxybiphenyl 1,2-Dioxygenase, domain 1"/>
    <property type="match status" value="1"/>
</dbReference>
<reference evidence="3 4" key="1">
    <citation type="submission" date="2017-05" db="EMBL/GenBank/DDBJ databases">
        <authorList>
            <person name="Song R."/>
            <person name="Chenine A.L."/>
            <person name="Ruprecht R.M."/>
        </authorList>
    </citation>
    <scope>NUCLEOTIDE SEQUENCE [LARGE SCALE GENOMIC DNA]</scope>
    <source>
        <strain evidence="3 4">CECT 8899</strain>
    </source>
</reference>
<dbReference type="GO" id="GO:0046491">
    <property type="term" value="P:L-methylmalonyl-CoA metabolic process"/>
    <property type="evidence" value="ECO:0007669"/>
    <property type="project" value="TreeGrafter"/>
</dbReference>
<evidence type="ECO:0000313" key="3">
    <source>
        <dbReference type="EMBL" id="SMY07623.1"/>
    </source>
</evidence>
<proteinExistence type="predicted"/>
<keyword evidence="4" id="KW-1185">Reference proteome</keyword>
<gene>
    <name evidence="3" type="ORF">LOM8899_01760</name>
</gene>
<evidence type="ECO:0000259" key="2">
    <source>
        <dbReference type="PROSITE" id="PS51819"/>
    </source>
</evidence>
<accession>A0A238LDJ5</accession>
<dbReference type="PROSITE" id="PS51819">
    <property type="entry name" value="VOC"/>
    <property type="match status" value="1"/>
</dbReference>
<keyword evidence="1" id="KW-0479">Metal-binding</keyword>
<dbReference type="InterPro" id="IPR004360">
    <property type="entry name" value="Glyas_Fos-R_dOase_dom"/>
</dbReference>
<name>A0A238LDJ5_9RHOB</name>
<dbReference type="PANTHER" id="PTHR43048:SF3">
    <property type="entry name" value="METHYLMALONYL-COA EPIMERASE, MITOCHONDRIAL"/>
    <property type="match status" value="1"/>
</dbReference>
<dbReference type="InterPro" id="IPR051785">
    <property type="entry name" value="MMCE/EMCE_epimerase"/>
</dbReference>
<dbReference type="GO" id="GO:0004493">
    <property type="term" value="F:methylmalonyl-CoA epimerase activity"/>
    <property type="evidence" value="ECO:0007669"/>
    <property type="project" value="TreeGrafter"/>
</dbReference>
<dbReference type="GO" id="GO:0046872">
    <property type="term" value="F:metal ion binding"/>
    <property type="evidence" value="ECO:0007669"/>
    <property type="project" value="UniProtKB-KW"/>
</dbReference>
<evidence type="ECO:0000313" key="4">
    <source>
        <dbReference type="Proteomes" id="UP000201613"/>
    </source>
</evidence>
<dbReference type="SUPFAM" id="SSF54593">
    <property type="entry name" value="Glyoxalase/Bleomycin resistance protein/Dihydroxybiphenyl dioxygenase"/>
    <property type="match status" value="1"/>
</dbReference>
<evidence type="ECO:0000256" key="1">
    <source>
        <dbReference type="ARBA" id="ARBA00022723"/>
    </source>
</evidence>
<dbReference type="Pfam" id="PF00903">
    <property type="entry name" value="Glyoxalase"/>
    <property type="match status" value="1"/>
</dbReference>
<feature type="domain" description="VOC" evidence="2">
    <location>
        <begin position="3"/>
        <end position="126"/>
    </location>
</feature>
<dbReference type="Proteomes" id="UP000201613">
    <property type="component" value="Unassembled WGS sequence"/>
</dbReference>
<dbReference type="EMBL" id="FXZK01000002">
    <property type="protein sequence ID" value="SMY07623.1"/>
    <property type="molecule type" value="Genomic_DNA"/>
</dbReference>
<sequence length="127" mass="13954">MARLEHVNVTVKDPDATAAMLGRLFGWKVRWAGGSIHGGRTVHVGEEHSYLAVYTGPPDTAQTEPDNSYTARGGLNHIGVVVDDLDEAEARVTAEGYKAHSHADYEPGKRFYFHEENGVEIEVICYA</sequence>
<dbReference type="AlphaFoldDB" id="A0A238LDJ5"/>